<reference evidence="1" key="1">
    <citation type="submission" date="2020-11" db="EMBL/GenBank/DDBJ databases">
        <authorList>
            <person name="Konstantinou D."/>
            <person name="Gkelis S."/>
            <person name="Popin R."/>
            <person name="Fewer D."/>
            <person name="Sivonen K."/>
        </authorList>
    </citation>
    <scope>NUCLEOTIDE SEQUENCE</scope>
    <source>
        <strain evidence="1">TAU-MAC 1115</strain>
    </source>
</reference>
<dbReference type="RefSeq" id="WP_215607472.1">
    <property type="nucleotide sequence ID" value="NZ_JADOES010000004.1"/>
</dbReference>
<protein>
    <submittedName>
        <fullName evidence="1">Uncharacterized protein</fullName>
    </submittedName>
</protein>
<name>A0A947DC13_9CYAN</name>
<organism evidence="1 2">
    <name type="scientific">Leptothoe spongobia TAU-MAC 1115</name>
    <dbReference type="NCBI Taxonomy" id="1967444"/>
    <lineage>
        <taxon>Bacteria</taxon>
        <taxon>Bacillati</taxon>
        <taxon>Cyanobacteriota</taxon>
        <taxon>Cyanophyceae</taxon>
        <taxon>Nodosilineales</taxon>
        <taxon>Cymatolegaceae</taxon>
        <taxon>Leptothoe</taxon>
        <taxon>Leptothoe spongobia</taxon>
    </lineage>
</organism>
<evidence type="ECO:0000313" key="1">
    <source>
        <dbReference type="EMBL" id="MBT9314400.1"/>
    </source>
</evidence>
<sequence length="96" mass="11121">MSKEEDNQCPNVIEQFMKSMGYTQRGLARAWNCSPDKVWRAVTKGKEPSFTAEEIVSIDLWLEEHFGKRWSDLPKSMLSSDVLDFLEDYNNKKSGD</sequence>
<accession>A0A947DC13</accession>
<dbReference type="AlphaFoldDB" id="A0A947DC13"/>
<dbReference type="Proteomes" id="UP000717364">
    <property type="component" value="Unassembled WGS sequence"/>
</dbReference>
<proteinExistence type="predicted"/>
<gene>
    <name evidence="1" type="ORF">IXB50_03075</name>
</gene>
<dbReference type="EMBL" id="JADOES010000004">
    <property type="protein sequence ID" value="MBT9314400.1"/>
    <property type="molecule type" value="Genomic_DNA"/>
</dbReference>
<keyword evidence="2" id="KW-1185">Reference proteome</keyword>
<comment type="caution">
    <text evidence="1">The sequence shown here is derived from an EMBL/GenBank/DDBJ whole genome shotgun (WGS) entry which is preliminary data.</text>
</comment>
<reference evidence="1" key="2">
    <citation type="journal article" date="2021" name="Mar. Drugs">
        <title>Genome Reduction and Secondary Metabolism of the Marine Sponge-Associated Cyanobacterium Leptothoe.</title>
        <authorList>
            <person name="Konstantinou D."/>
            <person name="Popin R.V."/>
            <person name="Fewer D.P."/>
            <person name="Sivonen K."/>
            <person name="Gkelis S."/>
        </authorList>
    </citation>
    <scope>NUCLEOTIDE SEQUENCE</scope>
    <source>
        <strain evidence="1">TAU-MAC 1115</strain>
    </source>
</reference>
<evidence type="ECO:0000313" key="2">
    <source>
        <dbReference type="Proteomes" id="UP000717364"/>
    </source>
</evidence>